<proteinExistence type="predicted"/>
<dbReference type="STRING" id="1306953.J121_417"/>
<name>A0A0L1KF95_9SPHN</name>
<accession>A0A0L1KF95</accession>
<protein>
    <submittedName>
        <fullName evidence="1">Uncharacterized protein</fullName>
    </submittedName>
</protein>
<dbReference type="EMBL" id="JYNE01000022">
    <property type="protein sequence ID" value="KNH02633.1"/>
    <property type="molecule type" value="Genomic_DNA"/>
</dbReference>
<organism evidence="1 2">
    <name type="scientific">Qipengyuania citrea LAMA 915</name>
    <dbReference type="NCBI Taxonomy" id="1306953"/>
    <lineage>
        <taxon>Bacteria</taxon>
        <taxon>Pseudomonadati</taxon>
        <taxon>Pseudomonadota</taxon>
        <taxon>Alphaproteobacteria</taxon>
        <taxon>Sphingomonadales</taxon>
        <taxon>Erythrobacteraceae</taxon>
        <taxon>Qipengyuania</taxon>
    </lineage>
</organism>
<dbReference type="Proteomes" id="UP000037446">
    <property type="component" value="Unassembled WGS sequence"/>
</dbReference>
<dbReference type="AlphaFoldDB" id="A0A0L1KF95"/>
<comment type="caution">
    <text evidence="1">The sequence shown here is derived from an EMBL/GenBank/DDBJ whole genome shotgun (WGS) entry which is preliminary data.</text>
</comment>
<sequence length="82" mass="9414">MQSGKRLPAEYVLRVEAATDISRHDLRPDIYPRERMVDRKAALHCDLATGQNGFVPHHDVQHSDRFRGVDFDRATRMKGAAR</sequence>
<gene>
    <name evidence="1" type="ORF">J121_417</name>
</gene>
<reference evidence="1" key="1">
    <citation type="submission" date="2015-02" db="EMBL/GenBank/DDBJ databases">
        <authorList>
            <person name="Chooi Y.-H."/>
        </authorList>
    </citation>
    <scope>NUCLEOTIDE SEQUENCE [LARGE SCALE GENOMIC DNA]</scope>
    <source>
        <strain evidence="1">LAMA 915</strain>
    </source>
</reference>
<dbReference type="PATRIC" id="fig|1306953.7.peg.420"/>
<dbReference type="InterPro" id="IPR010982">
    <property type="entry name" value="Lambda_DNA-bd_dom_sf"/>
</dbReference>
<evidence type="ECO:0000313" key="1">
    <source>
        <dbReference type="EMBL" id="KNH02633.1"/>
    </source>
</evidence>
<evidence type="ECO:0000313" key="2">
    <source>
        <dbReference type="Proteomes" id="UP000037446"/>
    </source>
</evidence>
<dbReference type="Gene3D" id="1.10.260.40">
    <property type="entry name" value="lambda repressor-like DNA-binding domains"/>
    <property type="match status" value="1"/>
</dbReference>
<dbReference type="GO" id="GO:0003677">
    <property type="term" value="F:DNA binding"/>
    <property type="evidence" value="ECO:0007669"/>
    <property type="project" value="InterPro"/>
</dbReference>